<comment type="caution">
    <text evidence="1">The sequence shown here is derived from an EMBL/GenBank/DDBJ whole genome shotgun (WGS) entry which is preliminary data.</text>
</comment>
<dbReference type="Pfam" id="PF12974">
    <property type="entry name" value="Phosphonate-bd"/>
    <property type="match status" value="1"/>
</dbReference>
<keyword evidence="2" id="KW-1185">Reference proteome</keyword>
<dbReference type="OrthoDB" id="8689594at2"/>
<evidence type="ECO:0000313" key="2">
    <source>
        <dbReference type="Proteomes" id="UP000283587"/>
    </source>
</evidence>
<gene>
    <name evidence="1" type="ORF">D3P05_22015</name>
</gene>
<dbReference type="Proteomes" id="UP000283587">
    <property type="component" value="Unassembled WGS sequence"/>
</dbReference>
<proteinExistence type="predicted"/>
<dbReference type="PANTHER" id="PTHR30024">
    <property type="entry name" value="ALIPHATIC SULFONATES-BINDING PROTEIN-RELATED"/>
    <property type="match status" value="1"/>
</dbReference>
<dbReference type="RefSeq" id="WP_119900911.1">
    <property type="nucleotide sequence ID" value="NZ_QNRC01000042.1"/>
</dbReference>
<dbReference type="Gene3D" id="3.40.190.10">
    <property type="entry name" value="Periplasmic binding protein-like II"/>
    <property type="match status" value="1"/>
</dbReference>
<dbReference type="EMBL" id="QZEW01000152">
    <property type="protein sequence ID" value="RJL01913.1"/>
    <property type="molecule type" value="Genomic_DNA"/>
</dbReference>
<sequence>MSLNLSIAIGDYDRNRPLLDGRVRIDGVDPIPMSLTPEEMFFRAMRHEAFDICELSLSSYTLRVARGDAPYVAVPAFVSRAFRHTGIIVRSDSGIRTPADLKGRRVGIPEWQLTANVWIRAILQNEYGVAPQDIRWVRGGLEEPGRVEKVKLSLPDGVVVEDIGPADTLRDMLADGRIDAFIGPRAPTSFTPDNPSLRWLFDDPTTEAKAWFQKTRIFPIMHVIGIRRSLTEAHPWLPMAVYKGFVQSKQVALEHLSETSATKITLPFVEEQLRQAKSLMGEDFWPYGLAPNRHVLDYFTQAHHAQGLSDRKVDPQELFHPSSVESYII</sequence>
<dbReference type="AlphaFoldDB" id="A0A418ZV54"/>
<reference evidence="2" key="1">
    <citation type="submission" date="2018-09" db="EMBL/GenBank/DDBJ databases">
        <title>Paracoccus onubensis nov. sp. a moderate halophilic bacterium isolated from Gruta de las Maravillas (Aracena, Spain).</title>
        <authorList>
            <person name="Jurado V."/>
            <person name="Gutierrez-Patricio S."/>
            <person name="Gonzalez-Pimentel J.L."/>
            <person name="Miller A.Z."/>
            <person name="Laiz L."/>
            <person name="Saiz-Jimenez C."/>
        </authorList>
    </citation>
    <scope>NUCLEOTIDE SEQUENCE [LARGE SCALE GENOMIC DNA]</scope>
    <source>
        <strain evidence="2">DSM 26381</strain>
    </source>
</reference>
<dbReference type="SUPFAM" id="SSF53850">
    <property type="entry name" value="Periplasmic binding protein-like II"/>
    <property type="match status" value="1"/>
</dbReference>
<evidence type="ECO:0000313" key="1">
    <source>
        <dbReference type="EMBL" id="RJL01913.1"/>
    </source>
</evidence>
<protein>
    <submittedName>
        <fullName evidence="1">ABC transporter substrate-binding protein</fullName>
    </submittedName>
</protein>
<name>A0A418ZV54_9RHOB</name>
<accession>A0A418ZV54</accession>
<organism evidence="1 2">
    <name type="scientific">Paracoccus siganidrum</name>
    <dbReference type="NCBI Taxonomy" id="1276757"/>
    <lineage>
        <taxon>Bacteria</taxon>
        <taxon>Pseudomonadati</taxon>
        <taxon>Pseudomonadota</taxon>
        <taxon>Alphaproteobacteria</taxon>
        <taxon>Rhodobacterales</taxon>
        <taxon>Paracoccaceae</taxon>
        <taxon>Paracoccus</taxon>
    </lineage>
</organism>